<dbReference type="Proteomes" id="UP000091820">
    <property type="component" value="Unassembled WGS sequence"/>
</dbReference>
<feature type="domain" description="Putative treble-clef zinc-finger" evidence="1">
    <location>
        <begin position="13"/>
        <end position="51"/>
    </location>
</feature>
<reference evidence="3" key="1">
    <citation type="submission" date="2014-03" db="EMBL/GenBank/DDBJ databases">
        <authorList>
            <person name="Aksoy S."/>
            <person name="Warren W."/>
            <person name="Wilson R.K."/>
        </authorList>
    </citation>
    <scope>NUCLEOTIDE SEQUENCE [LARGE SCALE GENOMIC DNA]</scope>
    <source>
        <strain evidence="3">IAEA</strain>
    </source>
</reference>
<dbReference type="InterPro" id="IPR029269">
    <property type="entry name" value="Zf-tcix"/>
</dbReference>
<organism evidence="2 3">
    <name type="scientific">Glossina brevipalpis</name>
    <dbReference type="NCBI Taxonomy" id="37001"/>
    <lineage>
        <taxon>Eukaryota</taxon>
        <taxon>Metazoa</taxon>
        <taxon>Ecdysozoa</taxon>
        <taxon>Arthropoda</taxon>
        <taxon>Hexapoda</taxon>
        <taxon>Insecta</taxon>
        <taxon>Pterygota</taxon>
        <taxon>Neoptera</taxon>
        <taxon>Endopterygota</taxon>
        <taxon>Diptera</taxon>
        <taxon>Brachycera</taxon>
        <taxon>Muscomorpha</taxon>
        <taxon>Hippoboscoidea</taxon>
        <taxon>Glossinidae</taxon>
        <taxon>Glossina</taxon>
    </lineage>
</organism>
<dbReference type="GO" id="GO:0005634">
    <property type="term" value="C:nucleus"/>
    <property type="evidence" value="ECO:0007669"/>
    <property type="project" value="TreeGrafter"/>
</dbReference>
<dbReference type="InterPro" id="IPR026049">
    <property type="entry name" value="C2orf42"/>
</dbReference>
<protein>
    <submittedName>
        <fullName evidence="2">Zf-tcix domain-containing protein</fullName>
    </submittedName>
</protein>
<dbReference type="AlphaFoldDB" id="A0A1A9WYQ9"/>
<sequence>MNNNDKLCKENILRRPSLRGLKKCISCGFLNGQRSLVCRNVNCELRQKALDSIRPFDPIQLITYNDVQLYSLRSKEKLISLRNFVAIGKQSLDLDLSDNAAAAAAYAACYVEKCQYDTNNSSQQLRCKHIKACSSLNGNLNKAEAYHIDKSVLWNLNINEEKKRLLWQLYQSEEKSIPAVQRINSNMFAVKCITSDVFPAGRLHTTLYGNNAIKKKGTFACACKKLKIIVEADTVAMKNEICDHLLLILASILTHKNHKTLFTRFLDALQTLWMPTYIPLITNVPINSIVNEDFGTDNNLHQATIGSSKNVISDCHETVDIFNFTEEMLNESAIPDFVDIEWDMESSKPIPTESNEFLIEFKTRDVYMKDPKLLSTSTVNIDEDIDLIPTFSDMKSTVQLQSTINKGNNFCSPVQTISFSHPITDKIRLVKESNLSPAIMDNKQSLLKPFDTTSISKVFIKKIGIPKKSSSVATYNESELNQHTAAEIVSIDPLQVFALQSDSLSKRPRITQSTEVTKEIVTTNVGPSLSYIKWLEHIIEILNDSIAVKETNNVRHNFHVCEEMFTYFSKSFSLNINKRRLPNTTSIIKNGKYKGLMKYVWYFMQRSTVERIFSTRNLQLITERTYELLNDGSFAPFKPNTFTNMPITKGRLICPKVKLWKVLINFNTTTGSSTHSPANNKTTQRAGLKIEWLPVYPKSHFGLMTVEFCVCVHES</sequence>
<name>A0A1A9WYQ9_9MUSC</name>
<evidence type="ECO:0000259" key="1">
    <source>
        <dbReference type="Pfam" id="PF14952"/>
    </source>
</evidence>
<evidence type="ECO:0000313" key="2">
    <source>
        <dbReference type="EnsemblMetazoa" id="GBRI037536-PA"/>
    </source>
</evidence>
<keyword evidence="3" id="KW-1185">Reference proteome</keyword>
<dbReference type="PANTHER" id="PTHR13518:SF1">
    <property type="entry name" value="C2ORF42 HOMOLOG"/>
    <property type="match status" value="1"/>
</dbReference>
<proteinExistence type="predicted"/>
<dbReference type="PANTHER" id="PTHR13518">
    <property type="entry name" value="PUTATIVE TREBLE-CLEF ZINC-FINGER C2ORF42 FAMILY MEMBER"/>
    <property type="match status" value="1"/>
</dbReference>
<dbReference type="STRING" id="37001.A0A1A9WYQ9"/>
<evidence type="ECO:0000313" key="3">
    <source>
        <dbReference type="Proteomes" id="UP000091820"/>
    </source>
</evidence>
<reference evidence="2" key="2">
    <citation type="submission" date="2020-05" db="UniProtKB">
        <authorList>
            <consortium name="EnsemblMetazoa"/>
        </authorList>
    </citation>
    <scope>IDENTIFICATION</scope>
    <source>
        <strain evidence="2">IAEA</strain>
    </source>
</reference>
<dbReference type="Pfam" id="PF14952">
    <property type="entry name" value="zf-tcix"/>
    <property type="match status" value="1"/>
</dbReference>
<dbReference type="VEuPathDB" id="VectorBase:GBRI037536"/>
<accession>A0A1A9WYQ9</accession>
<dbReference type="EnsemblMetazoa" id="GBRI037536-RA">
    <property type="protein sequence ID" value="GBRI037536-PA"/>
    <property type="gene ID" value="GBRI037536"/>
</dbReference>